<keyword evidence="6 8" id="KW-1133">Transmembrane helix</keyword>
<reference evidence="10" key="1">
    <citation type="submission" date="2022-03" db="EMBL/GenBank/DDBJ databases">
        <title>Identification of a novel bacterium isolated from mangrove sediments.</title>
        <authorList>
            <person name="Pan X."/>
        </authorList>
    </citation>
    <scope>NUCLEOTIDE SEQUENCE</scope>
    <source>
        <strain evidence="10">B2580</strain>
    </source>
</reference>
<evidence type="ECO:0000313" key="10">
    <source>
        <dbReference type="EMBL" id="MCJ2178606.1"/>
    </source>
</evidence>
<evidence type="ECO:0000256" key="2">
    <source>
        <dbReference type="ARBA" id="ARBA00022475"/>
    </source>
</evidence>
<evidence type="ECO:0000256" key="6">
    <source>
        <dbReference type="ARBA" id="ARBA00022989"/>
    </source>
</evidence>
<evidence type="ECO:0000313" key="11">
    <source>
        <dbReference type="Proteomes" id="UP001162880"/>
    </source>
</evidence>
<keyword evidence="3" id="KW-0328">Glycosyltransferase</keyword>
<feature type="transmembrane region" description="Helical" evidence="8">
    <location>
        <begin position="146"/>
        <end position="164"/>
    </location>
</feature>
<feature type="transmembrane region" description="Helical" evidence="8">
    <location>
        <begin position="20"/>
        <end position="40"/>
    </location>
</feature>
<evidence type="ECO:0000256" key="4">
    <source>
        <dbReference type="ARBA" id="ARBA00022679"/>
    </source>
</evidence>
<dbReference type="PANTHER" id="PTHR33908">
    <property type="entry name" value="MANNOSYLTRANSFERASE YKCB-RELATED"/>
    <property type="match status" value="1"/>
</dbReference>
<keyword evidence="2" id="KW-1003">Cell membrane</keyword>
<evidence type="ECO:0000256" key="8">
    <source>
        <dbReference type="SAM" id="Phobius"/>
    </source>
</evidence>
<feature type="transmembrane region" description="Helical" evidence="8">
    <location>
        <begin position="213"/>
        <end position="241"/>
    </location>
</feature>
<feature type="transmembrane region" description="Helical" evidence="8">
    <location>
        <begin position="322"/>
        <end position="342"/>
    </location>
</feature>
<gene>
    <name evidence="10" type="ORF">MTR64_08530</name>
</gene>
<feature type="transmembrane region" description="Helical" evidence="8">
    <location>
        <begin position="261"/>
        <end position="288"/>
    </location>
</feature>
<evidence type="ECO:0000256" key="5">
    <source>
        <dbReference type="ARBA" id="ARBA00022692"/>
    </source>
</evidence>
<keyword evidence="5 8" id="KW-0812">Transmembrane</keyword>
<keyword evidence="4" id="KW-0808">Transferase</keyword>
<dbReference type="PANTHER" id="PTHR33908:SF11">
    <property type="entry name" value="MEMBRANE PROTEIN"/>
    <property type="match status" value="1"/>
</dbReference>
<protein>
    <submittedName>
        <fullName evidence="10">Glycosyltransferase family 39 protein</fullName>
    </submittedName>
</protein>
<dbReference type="Proteomes" id="UP001162880">
    <property type="component" value="Unassembled WGS sequence"/>
</dbReference>
<dbReference type="Pfam" id="PF13231">
    <property type="entry name" value="PMT_2"/>
    <property type="match status" value="1"/>
</dbReference>
<feature type="transmembrane region" description="Helical" evidence="8">
    <location>
        <begin position="170"/>
        <end position="201"/>
    </location>
</feature>
<comment type="subcellular location">
    <subcellularLocation>
        <location evidence="1">Cell membrane</location>
        <topology evidence="1">Multi-pass membrane protein</topology>
    </subcellularLocation>
</comment>
<comment type="caution">
    <text evidence="10">The sequence shown here is derived from an EMBL/GenBank/DDBJ whole genome shotgun (WGS) entry which is preliminary data.</text>
</comment>
<evidence type="ECO:0000256" key="3">
    <source>
        <dbReference type="ARBA" id="ARBA00022676"/>
    </source>
</evidence>
<feature type="transmembrane region" description="Helical" evidence="8">
    <location>
        <begin position="95"/>
        <end position="115"/>
    </location>
</feature>
<dbReference type="InterPro" id="IPR050297">
    <property type="entry name" value="LipidA_mod_glycosyltrf_83"/>
</dbReference>
<dbReference type="InterPro" id="IPR038731">
    <property type="entry name" value="RgtA/B/C-like"/>
</dbReference>
<keyword evidence="7 8" id="KW-0472">Membrane</keyword>
<organism evidence="10 11">
    <name type="scientific">Novosphingobium album</name>
    <name type="common">ex Hu et al. 2023</name>
    <dbReference type="NCBI Taxonomy" id="2930093"/>
    <lineage>
        <taxon>Bacteria</taxon>
        <taxon>Pseudomonadati</taxon>
        <taxon>Pseudomonadota</taxon>
        <taxon>Alphaproteobacteria</taxon>
        <taxon>Sphingomonadales</taxon>
        <taxon>Sphingomonadaceae</taxon>
        <taxon>Novosphingobium</taxon>
    </lineage>
</organism>
<sequence length="525" mass="59479">MQTTETEPSGLHSTRGGVNLPLVCFLVLIFVAACGFWTIYEPFGRDQGIHATIAYALRNGYPTYREVYNVKPPLTTGVYYLSEALFGHSEGSIRWLDLLVVAITCCCLARLLALLRFGRSAVLLSPLVFVAHYYSLDFWTRAQTDGWAAFLCVFSLFWMVMGWRRRQWHWFFLSGCALGLAFAMKYTVAGLGLTIFLPLLVRDDPVHFTFGGFATFIAGGLAALGVIVAVLVASGSLIPFLEIQQFVYGYTTLWRLPWWELAHKILIPLQSAPFTSLVIAASVSLLLYRLVRGSRRLTDWLFAIWSGTALLSYWVQAKGFSYQLLPFLLAASASTALTWEFFSGFVTLRFNRDALTRITAALAVSIGVQPLEQSVPAAVSLLYHRKPNLPAMHFQSAGFSTQRNAQAARRLAGLITRNDTLFVWGYETLLYYLSDRPPMYRYPYSWPFVVSYYDERYTDDLLRRLKGNPPDVFVVEYDDAAPWVTGELRDSRQMLGEFPGLKSFLMASYVKADEVEGFEIWRRKR</sequence>
<feature type="transmembrane region" description="Helical" evidence="8">
    <location>
        <begin position="121"/>
        <end position="139"/>
    </location>
</feature>
<evidence type="ECO:0000259" key="9">
    <source>
        <dbReference type="Pfam" id="PF13231"/>
    </source>
</evidence>
<keyword evidence="11" id="KW-1185">Reference proteome</keyword>
<name>A0ABT0B106_9SPHN</name>
<evidence type="ECO:0000256" key="1">
    <source>
        <dbReference type="ARBA" id="ARBA00004651"/>
    </source>
</evidence>
<proteinExistence type="predicted"/>
<dbReference type="EMBL" id="JALHLE010000009">
    <property type="protein sequence ID" value="MCJ2178606.1"/>
    <property type="molecule type" value="Genomic_DNA"/>
</dbReference>
<feature type="domain" description="Glycosyltransferase RgtA/B/C/D-like" evidence="9">
    <location>
        <begin position="71"/>
        <end position="231"/>
    </location>
</feature>
<evidence type="ECO:0000256" key="7">
    <source>
        <dbReference type="ARBA" id="ARBA00023136"/>
    </source>
</evidence>
<feature type="transmembrane region" description="Helical" evidence="8">
    <location>
        <begin position="300"/>
        <end position="316"/>
    </location>
</feature>
<accession>A0ABT0B106</accession>